<dbReference type="CDD" id="cd03221">
    <property type="entry name" value="ABCF_EF-3"/>
    <property type="match status" value="2"/>
</dbReference>
<dbReference type="InterPro" id="IPR032781">
    <property type="entry name" value="ABC_tran_Xtn"/>
</dbReference>
<dbReference type="Gene3D" id="3.40.50.300">
    <property type="entry name" value="P-loop containing nucleotide triphosphate hydrolases"/>
    <property type="match status" value="2"/>
</dbReference>
<dbReference type="RefSeq" id="WP_338685646.1">
    <property type="nucleotide sequence ID" value="NZ_AP024702.1"/>
</dbReference>
<dbReference type="InterPro" id="IPR003439">
    <property type="entry name" value="ABC_transporter-like_ATP-bd"/>
</dbReference>
<evidence type="ECO:0000259" key="4">
    <source>
        <dbReference type="PROSITE" id="PS50893"/>
    </source>
</evidence>
<dbReference type="Pfam" id="PF12848">
    <property type="entry name" value="ABC_tran_Xtn"/>
    <property type="match status" value="1"/>
</dbReference>
<gene>
    <name evidence="5" type="ORF">HAHE_30760</name>
</gene>
<dbReference type="SMART" id="SM00382">
    <property type="entry name" value="AAA"/>
    <property type="match status" value="2"/>
</dbReference>
<organism evidence="5 6">
    <name type="scientific">Haloferula helveola</name>
    <dbReference type="NCBI Taxonomy" id="490095"/>
    <lineage>
        <taxon>Bacteria</taxon>
        <taxon>Pseudomonadati</taxon>
        <taxon>Verrucomicrobiota</taxon>
        <taxon>Verrucomicrobiia</taxon>
        <taxon>Verrucomicrobiales</taxon>
        <taxon>Verrucomicrobiaceae</taxon>
        <taxon>Haloferula</taxon>
    </lineage>
</organism>
<keyword evidence="2 5" id="KW-0067">ATP-binding</keyword>
<sequence length="628" mass="69674">MSLLSANEIRLSYGYQTLLDGVTLAVDAGEKVGLVGRNGCGKTSLLKILAGESAADSGDISRRRQLRVGYLPQEFELDPDLSIEENIAAGAADVVDAIRRYEDGDGTEDELADLLHLIEHADGWNLDARIRSLSNKLGTPPLESETGPLSGGEKRRVALCRALASQPDLLLLDEPTNHLDADSIGWLEEFLTSYSGAVIFVTHDRYFLDVIATRIIEIDHGKAYSHPGNYTAFLESKAVRQQIAEQTERRRQRFLREELEWVRAGVKARTTKSRTRLDKFYEIEGMEAPPEEREMDLLIPPPPQLGDTVVELEGAGVNVGTESSPRWLFRRLDLSLEPGQCTGIVGRNGVGKTTLLKLCLGEIQPTEGTATLGRRVKVNYIDQTRMVLDGSGSLLDEVADGNEKLHFGDQLLGARAYLRRFLFDDHRINERVDLLSGGERARLMLAKVLKTGGNLLVLDEPTNDLDLPSLRMLEEAIAAFPGSALVVSHDRYFLDRICDQVVAFEDGGVQVSAGNYSYYLEKRQKRENAERIQAQAAAREAAARRKASETAPAKPRKLTLAEKMELEGMEERILEAEEKVGELETKLNDPEFQTTRFNEVAGVAAELEEAKASVAKLYERWEELESLA</sequence>
<feature type="domain" description="ABC transporter" evidence="4">
    <location>
        <begin position="310"/>
        <end position="531"/>
    </location>
</feature>
<proteinExistence type="predicted"/>
<keyword evidence="6" id="KW-1185">Reference proteome</keyword>
<keyword evidence="3" id="KW-0175">Coiled coil</keyword>
<dbReference type="SUPFAM" id="SSF52540">
    <property type="entry name" value="P-loop containing nucleoside triphosphate hydrolases"/>
    <property type="match status" value="2"/>
</dbReference>
<dbReference type="InterPro" id="IPR032524">
    <property type="entry name" value="ABC_tran_C"/>
</dbReference>
<dbReference type="GO" id="GO:0005524">
    <property type="term" value="F:ATP binding"/>
    <property type="evidence" value="ECO:0007669"/>
    <property type="project" value="UniProtKB-KW"/>
</dbReference>
<dbReference type="PROSITE" id="PS00211">
    <property type="entry name" value="ABC_TRANSPORTER_1"/>
    <property type="match status" value="2"/>
</dbReference>
<evidence type="ECO:0000313" key="5">
    <source>
        <dbReference type="EMBL" id="BCX49168.1"/>
    </source>
</evidence>
<dbReference type="InterPro" id="IPR051309">
    <property type="entry name" value="ABCF_ATPase"/>
</dbReference>
<evidence type="ECO:0000313" key="6">
    <source>
        <dbReference type="Proteomes" id="UP001374893"/>
    </source>
</evidence>
<dbReference type="InterPro" id="IPR027417">
    <property type="entry name" value="P-loop_NTPase"/>
</dbReference>
<feature type="domain" description="ABC transporter" evidence="4">
    <location>
        <begin position="4"/>
        <end position="245"/>
    </location>
</feature>
<name>A0ABM7RMR2_9BACT</name>
<keyword evidence="1" id="KW-0547">Nucleotide-binding</keyword>
<dbReference type="Proteomes" id="UP001374893">
    <property type="component" value="Chromosome"/>
</dbReference>
<accession>A0ABM7RMR2</accession>
<dbReference type="Gene3D" id="1.10.287.380">
    <property type="entry name" value="Valyl-tRNA synthetase, C-terminal domain"/>
    <property type="match status" value="1"/>
</dbReference>
<feature type="coiled-coil region" evidence="3">
    <location>
        <begin position="559"/>
        <end position="627"/>
    </location>
</feature>
<reference evidence="5 6" key="1">
    <citation type="submission" date="2021-06" db="EMBL/GenBank/DDBJ databases">
        <title>Complete genome of Haloferula helveola possessing various polysaccharide degrading enzymes.</title>
        <authorList>
            <person name="Takami H."/>
            <person name="Huang C."/>
            <person name="Hamasaki K."/>
        </authorList>
    </citation>
    <scope>NUCLEOTIDE SEQUENCE [LARGE SCALE GENOMIC DNA]</scope>
    <source>
        <strain evidence="5 6">CN-1</strain>
    </source>
</reference>
<evidence type="ECO:0000256" key="3">
    <source>
        <dbReference type="SAM" id="Coils"/>
    </source>
</evidence>
<evidence type="ECO:0000256" key="2">
    <source>
        <dbReference type="ARBA" id="ARBA00022840"/>
    </source>
</evidence>
<dbReference type="Pfam" id="PF00005">
    <property type="entry name" value="ABC_tran"/>
    <property type="match status" value="2"/>
</dbReference>
<dbReference type="PANTHER" id="PTHR42855">
    <property type="entry name" value="ABC TRANSPORTER ATP-BINDING SUBUNIT"/>
    <property type="match status" value="1"/>
</dbReference>
<dbReference type="InterPro" id="IPR003593">
    <property type="entry name" value="AAA+_ATPase"/>
</dbReference>
<dbReference type="InterPro" id="IPR017871">
    <property type="entry name" value="ABC_transporter-like_CS"/>
</dbReference>
<protein>
    <submittedName>
        <fullName evidence="5">ABC transporter ATP-binding protein</fullName>
    </submittedName>
</protein>
<dbReference type="PROSITE" id="PS50893">
    <property type="entry name" value="ABC_TRANSPORTER_2"/>
    <property type="match status" value="2"/>
</dbReference>
<dbReference type="EMBL" id="AP024702">
    <property type="protein sequence ID" value="BCX49168.1"/>
    <property type="molecule type" value="Genomic_DNA"/>
</dbReference>
<evidence type="ECO:0000256" key="1">
    <source>
        <dbReference type="ARBA" id="ARBA00022741"/>
    </source>
</evidence>
<dbReference type="PANTHER" id="PTHR42855:SF1">
    <property type="entry name" value="ABC TRANSPORTER DOMAIN-CONTAINING PROTEIN"/>
    <property type="match status" value="1"/>
</dbReference>
<dbReference type="InterPro" id="IPR037118">
    <property type="entry name" value="Val-tRNA_synth_C_sf"/>
</dbReference>
<dbReference type="Pfam" id="PF16326">
    <property type="entry name" value="ABC_tran_CTD"/>
    <property type="match status" value="1"/>
</dbReference>